<proteinExistence type="inferred from homology"/>
<dbReference type="PANTHER" id="PTHR47466">
    <property type="match status" value="1"/>
</dbReference>
<dbReference type="SUPFAM" id="SSF55486">
    <property type="entry name" value="Metalloproteases ('zincins'), catalytic domain"/>
    <property type="match status" value="1"/>
</dbReference>
<dbReference type="PANTHER" id="PTHR47466:SF1">
    <property type="entry name" value="METALLOPROTEASE MEP1 (AFU_ORTHOLOGUE AFUA_1G07730)-RELATED"/>
    <property type="match status" value="1"/>
</dbReference>
<dbReference type="InterPro" id="IPR024079">
    <property type="entry name" value="MetalloPept_cat_dom_sf"/>
</dbReference>
<dbReference type="Pfam" id="PF20009">
    <property type="entry name" value="GEVED"/>
    <property type="match status" value="1"/>
</dbReference>
<gene>
    <name evidence="3" type="ORF">H2O64_04285</name>
</gene>
<feature type="domain" description="Fibronectin type-III" evidence="2">
    <location>
        <begin position="274"/>
        <end position="372"/>
    </location>
</feature>
<dbReference type="Gene3D" id="2.60.40.10">
    <property type="entry name" value="Immunoglobulins"/>
    <property type="match status" value="1"/>
</dbReference>
<evidence type="ECO:0000256" key="1">
    <source>
        <dbReference type="ARBA" id="ARBA00008721"/>
    </source>
</evidence>
<keyword evidence="4" id="KW-1185">Reference proteome</keyword>
<dbReference type="InterPro" id="IPR003961">
    <property type="entry name" value="FN3_dom"/>
</dbReference>
<dbReference type="PROSITE" id="PS50853">
    <property type="entry name" value="FN3"/>
    <property type="match status" value="1"/>
</dbReference>
<dbReference type="Proteomes" id="UP000619238">
    <property type="component" value="Unassembled WGS sequence"/>
</dbReference>
<dbReference type="CDD" id="cd00063">
    <property type="entry name" value="FN3"/>
    <property type="match status" value="1"/>
</dbReference>
<protein>
    <recommendedName>
        <fullName evidence="2">Fibronectin type-III domain-containing protein</fullName>
    </recommendedName>
</protein>
<dbReference type="SUPFAM" id="SSF49265">
    <property type="entry name" value="Fibronectin type III"/>
    <property type="match status" value="1"/>
</dbReference>
<dbReference type="EMBL" id="JACGWS010000002">
    <property type="protein sequence ID" value="MBC8753875.1"/>
    <property type="molecule type" value="Genomic_DNA"/>
</dbReference>
<dbReference type="InterPro" id="IPR013783">
    <property type="entry name" value="Ig-like_fold"/>
</dbReference>
<accession>A0ABR7Q5P0</accession>
<dbReference type="InterPro" id="IPR045474">
    <property type="entry name" value="GEVED"/>
</dbReference>
<dbReference type="Pfam" id="PF13582">
    <property type="entry name" value="Reprolysin_3"/>
    <property type="match status" value="1"/>
</dbReference>
<reference evidence="3 4" key="1">
    <citation type="submission" date="2020-07" db="EMBL/GenBank/DDBJ databases">
        <title>Description of Kordia aestuariivivens sp. nov., isolated from a tidal flat.</title>
        <authorList>
            <person name="Park S."/>
            <person name="Yoon J.-H."/>
        </authorList>
    </citation>
    <scope>NUCLEOTIDE SEQUENCE [LARGE SCALE GENOMIC DNA]</scope>
    <source>
        <strain evidence="3 4">YSTF-M3</strain>
    </source>
</reference>
<evidence type="ECO:0000259" key="2">
    <source>
        <dbReference type="PROSITE" id="PS50853"/>
    </source>
</evidence>
<comment type="caution">
    <text evidence="3">The sequence shown here is derived from an EMBL/GenBank/DDBJ whole genome shotgun (WGS) entry which is preliminary data.</text>
</comment>
<dbReference type="Gene3D" id="3.40.390.10">
    <property type="entry name" value="Collagenase (Catalytic Domain)"/>
    <property type="match status" value="1"/>
</dbReference>
<dbReference type="RefSeq" id="WP_187560910.1">
    <property type="nucleotide sequence ID" value="NZ_JACGWS010000002.1"/>
</dbReference>
<comment type="similarity">
    <text evidence="1">Belongs to the peptidase M43B family.</text>
</comment>
<evidence type="ECO:0000313" key="3">
    <source>
        <dbReference type="EMBL" id="MBC8753875.1"/>
    </source>
</evidence>
<organism evidence="3 4">
    <name type="scientific">Kordia aestuariivivens</name>
    <dbReference type="NCBI Taxonomy" id="2759037"/>
    <lineage>
        <taxon>Bacteria</taxon>
        <taxon>Pseudomonadati</taxon>
        <taxon>Bacteroidota</taxon>
        <taxon>Flavobacteriia</taxon>
        <taxon>Flavobacteriales</taxon>
        <taxon>Flavobacteriaceae</taxon>
        <taxon>Kordia</taxon>
    </lineage>
</organism>
<evidence type="ECO:0000313" key="4">
    <source>
        <dbReference type="Proteomes" id="UP000619238"/>
    </source>
</evidence>
<sequence>MTEKQIRYTLNVVDKAGAQRENAGTTCLPIRIHIVTDDAGNGGVSMADVNEGVANLNNFYLAAGIEFYIHSVNIINSSTLYTFDTTEEAAMTAANSIYDAVNVYFVASITVPNFGGACGYARFPSNDPNTLNMLMANGCLLNGPNGTFVHEFGHFLNLAHTHQGTGNGNTGANAENVPRTGPNANCSTTGDLLCDTEADPNGSNDANCNFINNGVSTQDENGLTYTPDIDNVMSYYSDACGGIFTPEQYTRIANGLATRLSHTAYSLLGATPTSVINPSGLTASNNSFGVGLSWTDNATNELGYLIERSDDGGATWIVPVGAGVDANVTSYTDTTVVSNTTYYYRVKASNDSCNDYSATASIVVGQFYCGSIEFTTNVEPITLVDVAGISNVTSATLGGTAQEDFTLIVGAMEEGMSYPIALEGNTDGSYTNRFAVFIDWNQNGILDDSGEVYEITETIFNSTGIDGIQATGMIVVPAGVTAGNTLMRVKKIYNTTNYLDPCLGAGYGQVEDYTIAVTASSVVELSPKVYIQGAAINPNVGEEALMRDDLRVANLVPTTSPYADGLSCDISVFNTTGTNAVVDWVYIELRAAVSNTTIVDSQSALLLRNGMVVGVDGFSNLEFQQPAGDYYVVIKHRNHLGIMSAATVCLSSTTTSVDFTDANNQITFGSNAQTTFGMPANIVALWSGDVNADKKVQYLGTSPDTPSILSNVLNDVGNGLNFPTFTVSGYNNNDVDMNGETQYSGTAPDTPFILQNVLSHSGNFLNLSTHSIQEQVPEN</sequence>
<name>A0ABR7Q5P0_9FLAO</name>
<dbReference type="InterPro" id="IPR036116">
    <property type="entry name" value="FN3_sf"/>
</dbReference>